<dbReference type="OrthoDB" id="6450530at2759"/>
<accession>A0A4Y2M3C4</accession>
<keyword evidence="4" id="KW-1185">Reference proteome</keyword>
<name>A0A4Y2M3C4_ARAVE</name>
<organism evidence="2 4">
    <name type="scientific">Araneus ventricosus</name>
    <name type="common">Orbweaver spider</name>
    <name type="synonym">Epeira ventricosa</name>
    <dbReference type="NCBI Taxonomy" id="182803"/>
    <lineage>
        <taxon>Eukaryota</taxon>
        <taxon>Metazoa</taxon>
        <taxon>Ecdysozoa</taxon>
        <taxon>Arthropoda</taxon>
        <taxon>Chelicerata</taxon>
        <taxon>Arachnida</taxon>
        <taxon>Araneae</taxon>
        <taxon>Araneomorphae</taxon>
        <taxon>Entelegynae</taxon>
        <taxon>Araneoidea</taxon>
        <taxon>Araneidae</taxon>
        <taxon>Araneus</taxon>
    </lineage>
</organism>
<reference evidence="2 4" key="1">
    <citation type="journal article" date="2019" name="Sci. Rep.">
        <title>Orb-weaving spider Araneus ventricosus genome elucidates the spidroin gene catalogue.</title>
        <authorList>
            <person name="Kono N."/>
            <person name="Nakamura H."/>
            <person name="Ohtoshi R."/>
            <person name="Moran D.A.P."/>
            <person name="Shinohara A."/>
            <person name="Yoshida Y."/>
            <person name="Fujiwara M."/>
            <person name="Mori M."/>
            <person name="Tomita M."/>
            <person name="Arakawa K."/>
        </authorList>
    </citation>
    <scope>NUCLEOTIDE SEQUENCE [LARGE SCALE GENOMIC DNA]</scope>
</reference>
<sequence length="53" mass="6322">MCRELSRTHSGWCTGEKRKHKDVKRTVIFQSLERWRFLLLCVTLTQIVKCIDA</sequence>
<dbReference type="AlphaFoldDB" id="A0A4Y2M3C4"/>
<evidence type="ECO:0000313" key="4">
    <source>
        <dbReference type="Proteomes" id="UP000499080"/>
    </source>
</evidence>
<dbReference type="EMBL" id="BGPR01006395">
    <property type="protein sequence ID" value="GBN18609.1"/>
    <property type="molecule type" value="Genomic_DNA"/>
</dbReference>
<dbReference type="EMBL" id="BGPR01006736">
    <property type="protein sequence ID" value="GBN21461.1"/>
    <property type="molecule type" value="Genomic_DNA"/>
</dbReference>
<proteinExistence type="predicted"/>
<feature type="non-terminal residue" evidence="2">
    <location>
        <position position="53"/>
    </location>
</feature>
<comment type="caution">
    <text evidence="2">The sequence shown here is derived from an EMBL/GenBank/DDBJ whole genome shotgun (WGS) entry which is preliminary data.</text>
</comment>
<dbReference type="Proteomes" id="UP000499080">
    <property type="component" value="Unassembled WGS sequence"/>
</dbReference>
<gene>
    <name evidence="3" type="ORF">AVEN_122422_1</name>
    <name evidence="2" type="ORF">AVEN_275389_1</name>
    <name evidence="1" type="ORF">AVEN_98647_1</name>
</gene>
<evidence type="ECO:0000313" key="3">
    <source>
        <dbReference type="EMBL" id="GBN21464.1"/>
    </source>
</evidence>
<evidence type="ECO:0000313" key="1">
    <source>
        <dbReference type="EMBL" id="GBN18609.1"/>
    </source>
</evidence>
<evidence type="ECO:0000313" key="2">
    <source>
        <dbReference type="EMBL" id="GBN21461.1"/>
    </source>
</evidence>
<dbReference type="EMBL" id="BGPR01006737">
    <property type="protein sequence ID" value="GBN21464.1"/>
    <property type="molecule type" value="Genomic_DNA"/>
</dbReference>
<protein>
    <submittedName>
        <fullName evidence="2">Uncharacterized protein</fullName>
    </submittedName>
</protein>